<keyword evidence="10" id="KW-0067">ATP-binding</keyword>
<dbReference type="InterPro" id="IPR038248">
    <property type="entry name" value="Dicer_dimer_sf"/>
</dbReference>
<dbReference type="Pfam" id="PF00636">
    <property type="entry name" value="Ribonuclease_3"/>
    <property type="match status" value="2"/>
</dbReference>
<dbReference type="FunFam" id="3.40.50.300:FF:000628">
    <property type="entry name" value="Endoribonuclease Dicer"/>
    <property type="match status" value="1"/>
</dbReference>
<dbReference type="CDD" id="cd18034">
    <property type="entry name" value="DEXHc_dicer"/>
    <property type="match status" value="1"/>
</dbReference>
<dbReference type="PROSITE" id="PS51194">
    <property type="entry name" value="HELICASE_CTER"/>
    <property type="match status" value="1"/>
</dbReference>
<feature type="compositionally biased region" description="Basic and acidic residues" evidence="15">
    <location>
        <begin position="231"/>
        <end position="246"/>
    </location>
</feature>
<dbReference type="GO" id="GO:0006396">
    <property type="term" value="P:RNA processing"/>
    <property type="evidence" value="ECO:0007669"/>
    <property type="project" value="InterPro"/>
</dbReference>
<comment type="cofactor">
    <cofactor evidence="2">
        <name>Mg(2+)</name>
        <dbReference type="ChEBI" id="CHEBI:18420"/>
    </cofactor>
</comment>
<dbReference type="InterPro" id="IPR036389">
    <property type="entry name" value="RNase_III_sf"/>
</dbReference>
<feature type="compositionally biased region" description="Low complexity" evidence="15">
    <location>
        <begin position="1431"/>
        <end position="1441"/>
    </location>
</feature>
<evidence type="ECO:0000256" key="1">
    <source>
        <dbReference type="ARBA" id="ARBA00001936"/>
    </source>
</evidence>
<evidence type="ECO:0000256" key="7">
    <source>
        <dbReference type="ARBA" id="ARBA00022759"/>
    </source>
</evidence>
<comment type="caution">
    <text evidence="20">The sequence shown here is derived from an EMBL/GenBank/DDBJ whole genome shotgun (WGS) entry which is preliminary data.</text>
</comment>
<evidence type="ECO:0000313" key="21">
    <source>
        <dbReference type="Proteomes" id="UP000708148"/>
    </source>
</evidence>
<dbReference type="PROSITE" id="PS00517">
    <property type="entry name" value="RNASE_3_1"/>
    <property type="match status" value="1"/>
</dbReference>
<dbReference type="PANTHER" id="PTHR14950">
    <property type="entry name" value="DICER-RELATED"/>
    <property type="match status" value="1"/>
</dbReference>
<dbReference type="GO" id="GO:0046872">
    <property type="term" value="F:metal ion binding"/>
    <property type="evidence" value="ECO:0007669"/>
    <property type="project" value="UniProtKB-KW"/>
</dbReference>
<evidence type="ECO:0000256" key="8">
    <source>
        <dbReference type="ARBA" id="ARBA00022801"/>
    </source>
</evidence>
<evidence type="ECO:0000256" key="15">
    <source>
        <dbReference type="SAM" id="MobiDB-lite"/>
    </source>
</evidence>
<dbReference type="CDD" id="cd00593">
    <property type="entry name" value="RIBOc"/>
    <property type="match status" value="2"/>
</dbReference>
<feature type="domain" description="Dicer dsRNA-binding fold" evidence="19">
    <location>
        <begin position="1275"/>
        <end position="1372"/>
    </location>
</feature>
<dbReference type="Gene3D" id="3.30.160.380">
    <property type="entry name" value="Dicer dimerisation domain"/>
    <property type="match status" value="1"/>
</dbReference>
<reference evidence="20" key="1">
    <citation type="submission" date="2020-12" db="EMBL/GenBank/DDBJ databases">
        <authorList>
            <person name="Iha C."/>
        </authorList>
    </citation>
    <scope>NUCLEOTIDE SEQUENCE</scope>
</reference>
<evidence type="ECO:0000256" key="13">
    <source>
        <dbReference type="ARBA" id="ARBA00035116"/>
    </source>
</evidence>
<sequence length="2555" mass="279369">MDAASSGGSDYKSCGGSSDESAPLAATNAYPNGGDPQHVQKRSLDEEGSGWDAHAEGWRGADERLGERCGDVEGARIWRGSVRESGAQGGDGPGGKRSPPPAARGRGADPRVDAQADARGTDSDRGGHQPRGDGAGRSVACARQEDGRRLSECGGQDGLLSSFMDKFHQGRGTGEDAGADGHRGAPRRPCDVGQFASRGGDASRAPGEQEAGGAGWTEQESAKGPQWVRGVGREGERKRTARELESGHTGAGRIQLGSTRGDAWPGADPAAAQAQQLDGARNPTGEDGRGVTSGPGGRSPGPQRSPPAIGVGHYFRDKDGQVYVMAAGPNRSYVLTPVQIGRAHQQQRRQPSVGTSPGDAPPGPGAQNAALGARLQSMGSPRPPGVRLQPQQMGYGGGGAPASAAGAGGMGRPGPGGQASPPLMGVPRPQGVVMAQGGGAGHHQGVGNSGQRAPAGAMGPLSSPQGMLPAGAPGPRSVGQFVVQNSGYWPGPGGQPRMGAGGTPDGLQVPSKQLGVSPVGAVGLHQSAVQLVPTGAAIQGQSAPGNVQDDGKEEQRPERPWEVTIRQYQLDLYEAARRRNIIAFLDTGSGKTMISVLLMKHVGEQERIRMNELKDKGKKGQKKVIIFLAPKKVLVAQQSHVLRVHTDLKIGEYNGDMLMEQQQGWDKIVWRQEFAENDVLVMTPQICLNILRHGFTTMNHIALIVFDECHHARKKHPMNCILQEFYHKAPRLGFERPKLFGMTASLVDGRGSNNVEASFHELETNLNSMIMTVKNRDAIEKYTAKASEHLICYQSSSVVQQLRDPMRLLDRAILRLQACSKLIQLQRFKATGHFGTESTWTMEVKRKTPCDQRIRQLSSLRYILQEMGFLAATFALVEILEESEGNEVGQYYNTLRARHNWDDDQEEQQTRMGEGMGPELGISSDGSPTSLDARELLQILHRENGVKRVLPLLEPRLLEHKDLLNDNFRDHDTIQMLSLRDAAEALAWVVLKGEEAASFLKGFSFSESGLSEAVKVLRDKISVEEVSKVLYDQKASMVGSLGGPEGALKIVTHKVQQLLRFLKHREEMIKEEGHTDWRGIIFVEQTISAVVLEQLMTLIPELSYFRSQCLTGHGGTVMSTAMQDKHQRRIVRLFREGKINLLVSTSVAEEGLDITECRLVVRFDLPKTEAGYIQSRGRARKEDSMYVLFVEQGNEVHMTLVHRLRNSERQMKMYAQHIKSVMECEADEDEDFISGTDMANMEIEEAEKKSKTRPSENLTSLEVKETGAKISGDAAVSLIHRYCMNLPHDQYCSLIPRFLFRSQTGDKNNQKQFQYQLTLPSNAPIKGPLVGAWSDSKARAKAAVALAACRELQLLNELDDCLLPQAAASPGDESRKKRKNMSADEAAAALEADWHIETNINPRVLVCADDRDAYLRLMRDGGRADKGGAGANAAPKAGPAREAPEDALPGLLRSSPRAPNGDFRLHLHAAEFEIIKPPDASADLVIPEALGVVACQPLPGPWRFPLFPESAEVSVALKYVGELALDPCALRDLKAFHLALCEGAYFKGKLLSQACTTSENGIQRRSFYGRIAADRVRYMSGGVTQALDGSPTRNLSWYLVAPLAGGSLGPVTPSGMPSRREGRGGANTRGGVAGDGRRGEPSQSEEAGGGRVRAAGWITGRKAGVRRRAVEEGMRSRIYGRPPKYVPCGGFPKVRGGEAGPRSPGGADGGLKDLGLGRGDGDGGGIGARDGRPARELIDWELVRSTAARLERVVASGIPREQWGCLVRGDIVMSTYNEGVYRLLGVRRDLSPKSSFPAKPDPRLMDRDLRKEAIRAQLSESMASPSAEAEVCEYETFEEYYAKRWGLSNLDSQQPLLECERMRTMSILKRARNSLRRGWNPLRALMEDEEEGAALEDTKEEAYQKKKQDSRWTKVVHLVPELVVLHPLHQTTWASLSMVLAVLWCLENLLKVQELGEFLCNSDIIERSIAIPDVQMLYESVTSKHCGEHCNYERLEFMGDALLKYAATMHLYWSFPEAHEGILTKKREAMVSNIRLAKVSQRLGLNRCLRHIRLGDHPWRPAGCHFLDAFWASVGGDMTNGAAWYGGRKGKAPPTQRQFETFKVKFKLLADAVESLIGAFYAHGGIKAGFAVIDRMGLVPAQYLFQYSEIFETRDDWLRDVVANPDATNIPEGMKSFAQTSSRARGFKGQRDMSGLEEIVKHKFQNKSLVLEAVTHCSWPHSEPPCYQRLEYLGDAVLDILVTRYMFHKYGDSNPGQLTHLRQAAVNNERLGLCAVKLGLQRFILHFSSYLQAHISEFVNQVERLSQEKAGRGGRASFGLGERQAPKVLGDIVEALIGATYLDAYGSFKATWAIWEPLLQPLHTPDTVPMHPVRELLELCQAFHWDVEFRRVRDRPGRRAQGEGGPGGPGGLRRQRGESDGGSDSDEGGEEEDDDEEEDDLELDAEVREAGSDEERAEERPDCSLREDGGVGGSRADFRKDRSGRRAVTDVTSEPLAIKVAVKAIVNGEIVAEGRGTHIRAARREAARNALEGSLSAYRGHRRDRRYSAVCSVER</sequence>
<feature type="region of interest" description="Disordered" evidence="15">
    <location>
        <begin position="1"/>
        <end position="314"/>
    </location>
</feature>
<dbReference type="SMART" id="SM00949">
    <property type="entry name" value="PAZ"/>
    <property type="match status" value="1"/>
</dbReference>
<dbReference type="SMART" id="SM00490">
    <property type="entry name" value="HELICc"/>
    <property type="match status" value="1"/>
</dbReference>
<dbReference type="Gene3D" id="3.40.50.300">
    <property type="entry name" value="P-loop containing nucleotide triphosphate hydrolases"/>
    <property type="match status" value="2"/>
</dbReference>
<feature type="compositionally biased region" description="Acidic residues" evidence="15">
    <location>
        <begin position="2421"/>
        <end position="2444"/>
    </location>
</feature>
<organism evidence="20 21">
    <name type="scientific">Ostreobium quekettii</name>
    <dbReference type="NCBI Taxonomy" id="121088"/>
    <lineage>
        <taxon>Eukaryota</taxon>
        <taxon>Viridiplantae</taxon>
        <taxon>Chlorophyta</taxon>
        <taxon>core chlorophytes</taxon>
        <taxon>Ulvophyceae</taxon>
        <taxon>TCBD clade</taxon>
        <taxon>Bryopsidales</taxon>
        <taxon>Ostreobineae</taxon>
        <taxon>Ostreobiaceae</taxon>
        <taxon>Ostreobium</taxon>
    </lineage>
</organism>
<feature type="domain" description="Helicase ATP-binding" evidence="17">
    <location>
        <begin position="572"/>
        <end position="764"/>
    </location>
</feature>
<evidence type="ECO:0000256" key="9">
    <source>
        <dbReference type="ARBA" id="ARBA00022806"/>
    </source>
</evidence>
<keyword evidence="9" id="KW-0347">Helicase</keyword>
<dbReference type="InterPro" id="IPR011545">
    <property type="entry name" value="DEAD/DEAH_box_helicase_dom"/>
</dbReference>
<evidence type="ECO:0000256" key="14">
    <source>
        <dbReference type="PROSITE-ProRule" id="PRU00657"/>
    </source>
</evidence>
<gene>
    <name evidence="20" type="ORF">OSTQU699_LOCUS2660</name>
</gene>
<feature type="region of interest" description="Disordered" evidence="15">
    <location>
        <begin position="391"/>
        <end position="418"/>
    </location>
</feature>
<keyword evidence="8" id="KW-0378">Hydrolase</keyword>
<dbReference type="SMART" id="SM00535">
    <property type="entry name" value="RIBOc"/>
    <property type="match status" value="2"/>
</dbReference>
<feature type="region of interest" description="Disordered" evidence="15">
    <location>
        <begin position="1609"/>
        <end position="1654"/>
    </location>
</feature>
<dbReference type="PROSITE" id="PS51327">
    <property type="entry name" value="DICER_DSRBF"/>
    <property type="match status" value="1"/>
</dbReference>
<evidence type="ECO:0000313" key="20">
    <source>
        <dbReference type="EMBL" id="CAD7697299.1"/>
    </source>
</evidence>
<feature type="compositionally biased region" description="Gly residues" evidence="15">
    <location>
        <begin position="1716"/>
        <end position="1728"/>
    </location>
</feature>
<dbReference type="SMART" id="SM00487">
    <property type="entry name" value="DEXDc"/>
    <property type="match status" value="1"/>
</dbReference>
<dbReference type="Gene3D" id="1.10.1520.10">
    <property type="entry name" value="Ribonuclease III domain"/>
    <property type="match status" value="2"/>
</dbReference>
<dbReference type="Pfam" id="PF00271">
    <property type="entry name" value="Helicase_C"/>
    <property type="match status" value="1"/>
</dbReference>
<feature type="compositionally biased region" description="Gly residues" evidence="15">
    <location>
        <begin position="394"/>
        <end position="417"/>
    </location>
</feature>
<feature type="region of interest" description="Disordered" evidence="15">
    <location>
        <begin position="2395"/>
        <end position="2481"/>
    </location>
</feature>
<dbReference type="FunFam" id="1.10.1520.10:FF:000004">
    <property type="entry name" value="Endoribonuclease dicer-like 1"/>
    <property type="match status" value="1"/>
</dbReference>
<keyword evidence="21" id="KW-1185">Reference proteome</keyword>
<feature type="compositionally biased region" description="Basic and acidic residues" evidence="15">
    <location>
        <begin position="53"/>
        <end position="76"/>
    </location>
</feature>
<dbReference type="InterPro" id="IPR003100">
    <property type="entry name" value="PAZ_dom"/>
</dbReference>
<keyword evidence="6" id="KW-0547">Nucleotide-binding</keyword>
<evidence type="ECO:0000259" key="19">
    <source>
        <dbReference type="PROSITE" id="PS51327"/>
    </source>
</evidence>
<name>A0A8S1ISU6_9CHLO</name>
<keyword evidence="5" id="KW-0677">Repeat</keyword>
<dbReference type="GO" id="GO:0004525">
    <property type="term" value="F:ribonuclease III activity"/>
    <property type="evidence" value="ECO:0007669"/>
    <property type="project" value="InterPro"/>
</dbReference>
<evidence type="ECO:0000256" key="5">
    <source>
        <dbReference type="ARBA" id="ARBA00022737"/>
    </source>
</evidence>
<feature type="compositionally biased region" description="Basic and acidic residues" evidence="15">
    <location>
        <begin position="549"/>
        <end position="559"/>
    </location>
</feature>
<feature type="compositionally biased region" description="Gly residues" evidence="15">
    <location>
        <begin position="438"/>
        <end position="448"/>
    </location>
</feature>
<dbReference type="SUPFAM" id="SSF69065">
    <property type="entry name" value="RNase III domain-like"/>
    <property type="match status" value="2"/>
</dbReference>
<protein>
    <submittedName>
        <fullName evidence="20">Uncharacterized protein</fullName>
    </submittedName>
</protein>
<feature type="domain" description="RNase III" evidence="16">
    <location>
        <begin position="1969"/>
        <end position="2125"/>
    </location>
</feature>
<dbReference type="PROSITE" id="PS51192">
    <property type="entry name" value="HELICASE_ATP_BIND_1"/>
    <property type="match status" value="1"/>
</dbReference>
<feature type="domain" description="Helicase C-terminal" evidence="18">
    <location>
        <begin position="1054"/>
        <end position="1226"/>
    </location>
</feature>
<feature type="region of interest" description="Disordered" evidence="15">
    <location>
        <begin position="341"/>
        <end position="369"/>
    </location>
</feature>
<dbReference type="GO" id="GO:0004386">
    <property type="term" value="F:helicase activity"/>
    <property type="evidence" value="ECO:0007669"/>
    <property type="project" value="UniProtKB-KW"/>
</dbReference>
<comment type="similarity">
    <text evidence="13 14">Belongs to the helicase family. Dicer subfamily.</text>
</comment>
<proteinExistence type="inferred from homology"/>
<dbReference type="OrthoDB" id="6513042at2759"/>
<dbReference type="InterPro" id="IPR001650">
    <property type="entry name" value="Helicase_C-like"/>
</dbReference>
<feature type="region of interest" description="Disordered" evidence="15">
    <location>
        <begin position="1425"/>
        <end position="1455"/>
    </location>
</feature>
<dbReference type="EMBL" id="CAJHUC010000639">
    <property type="protein sequence ID" value="CAD7697299.1"/>
    <property type="molecule type" value="Genomic_DNA"/>
</dbReference>
<evidence type="ECO:0000256" key="12">
    <source>
        <dbReference type="ARBA" id="ARBA00022884"/>
    </source>
</evidence>
<evidence type="ECO:0000256" key="4">
    <source>
        <dbReference type="ARBA" id="ARBA00022723"/>
    </source>
</evidence>
<feature type="region of interest" description="Disordered" evidence="15">
    <location>
        <begin position="1694"/>
        <end position="1730"/>
    </location>
</feature>
<dbReference type="Pfam" id="PF00270">
    <property type="entry name" value="DEAD"/>
    <property type="match status" value="1"/>
</dbReference>
<evidence type="ECO:0000256" key="3">
    <source>
        <dbReference type="ARBA" id="ARBA00022722"/>
    </source>
</evidence>
<evidence type="ECO:0000256" key="6">
    <source>
        <dbReference type="ARBA" id="ARBA00022741"/>
    </source>
</evidence>
<dbReference type="Pfam" id="PF03368">
    <property type="entry name" value="Dicer_dimer"/>
    <property type="match status" value="1"/>
</dbReference>
<dbReference type="InterPro" id="IPR027417">
    <property type="entry name" value="P-loop_NTPase"/>
</dbReference>
<keyword evidence="7" id="KW-0255">Endonuclease</keyword>
<dbReference type="GO" id="GO:0005524">
    <property type="term" value="F:ATP binding"/>
    <property type="evidence" value="ECO:0007669"/>
    <property type="project" value="UniProtKB-KW"/>
</dbReference>
<feature type="compositionally biased region" description="Basic and acidic residues" evidence="15">
    <location>
        <begin position="106"/>
        <end position="131"/>
    </location>
</feature>
<dbReference type="InterPro" id="IPR005034">
    <property type="entry name" value="Dicer_dimerisation"/>
</dbReference>
<feature type="compositionally biased region" description="Gly residues" evidence="15">
    <location>
        <begin position="2402"/>
        <end position="2411"/>
    </location>
</feature>
<evidence type="ECO:0000259" key="18">
    <source>
        <dbReference type="PROSITE" id="PS51194"/>
    </source>
</evidence>
<evidence type="ECO:0000259" key="17">
    <source>
        <dbReference type="PROSITE" id="PS51192"/>
    </source>
</evidence>
<feature type="region of interest" description="Disordered" evidence="15">
    <location>
        <begin position="438"/>
        <end position="457"/>
    </location>
</feature>
<feature type="region of interest" description="Disordered" evidence="15">
    <location>
        <begin position="539"/>
        <end position="559"/>
    </location>
</feature>
<dbReference type="SUPFAM" id="SSF52540">
    <property type="entry name" value="P-loop containing nucleoside triphosphate hydrolases"/>
    <property type="match status" value="1"/>
</dbReference>
<dbReference type="GO" id="GO:0003723">
    <property type="term" value="F:RNA binding"/>
    <property type="evidence" value="ECO:0007669"/>
    <property type="project" value="UniProtKB-UniRule"/>
</dbReference>
<keyword evidence="3" id="KW-0540">Nuclease</keyword>
<feature type="domain" description="RNase III" evidence="16">
    <location>
        <begin position="2193"/>
        <end position="2345"/>
    </location>
</feature>
<dbReference type="PROSITE" id="PS50142">
    <property type="entry name" value="RNASE_3_2"/>
    <property type="match status" value="2"/>
</dbReference>
<dbReference type="InterPro" id="IPR000999">
    <property type="entry name" value="RNase_III_dom"/>
</dbReference>
<feature type="compositionally biased region" description="Basic and acidic residues" evidence="15">
    <location>
        <begin position="2445"/>
        <end position="2469"/>
    </location>
</feature>
<evidence type="ECO:0000259" key="16">
    <source>
        <dbReference type="PROSITE" id="PS50142"/>
    </source>
</evidence>
<keyword evidence="12 14" id="KW-0694">RNA-binding</keyword>
<evidence type="ECO:0000256" key="2">
    <source>
        <dbReference type="ARBA" id="ARBA00001946"/>
    </source>
</evidence>
<keyword evidence="11" id="KW-0460">Magnesium</keyword>
<feature type="compositionally biased region" description="Gly residues" evidence="15">
    <location>
        <begin position="1624"/>
        <end position="1634"/>
    </location>
</feature>
<dbReference type="PANTHER" id="PTHR14950:SF37">
    <property type="entry name" value="ENDORIBONUCLEASE DICER"/>
    <property type="match status" value="1"/>
</dbReference>
<evidence type="ECO:0000256" key="10">
    <source>
        <dbReference type="ARBA" id="ARBA00022840"/>
    </source>
</evidence>
<dbReference type="Proteomes" id="UP000708148">
    <property type="component" value="Unassembled WGS sequence"/>
</dbReference>
<evidence type="ECO:0000256" key="11">
    <source>
        <dbReference type="ARBA" id="ARBA00022842"/>
    </source>
</evidence>
<dbReference type="InterPro" id="IPR014001">
    <property type="entry name" value="Helicase_ATP-bd"/>
</dbReference>
<feature type="compositionally biased region" description="Low complexity" evidence="15">
    <location>
        <begin position="261"/>
        <end position="280"/>
    </location>
</feature>
<dbReference type="Gene3D" id="2.170.260.10">
    <property type="entry name" value="paz domain"/>
    <property type="match status" value="1"/>
</dbReference>
<accession>A0A8S1ISU6</accession>
<keyword evidence="4" id="KW-0479">Metal-binding</keyword>
<comment type="cofactor">
    <cofactor evidence="1">
        <name>Mn(2+)</name>
        <dbReference type="ChEBI" id="CHEBI:29035"/>
    </cofactor>
</comment>